<dbReference type="EMBL" id="AJWZ01012012">
    <property type="protein sequence ID" value="EKC43442.1"/>
    <property type="molecule type" value="Genomic_DNA"/>
</dbReference>
<dbReference type="AlphaFoldDB" id="K1R2C0"/>
<comment type="caution">
    <text evidence="1">The sequence shown here is derived from an EMBL/GenBank/DDBJ whole genome shotgun (WGS) entry which is preliminary data.</text>
</comment>
<accession>K1R2C0</accession>
<gene>
    <name evidence="1" type="ORF">OBE_17997</name>
</gene>
<proteinExistence type="predicted"/>
<name>K1R2C0_9ZZZZ</name>
<reference evidence="1" key="1">
    <citation type="journal article" date="2013" name="Environ. Microbiol.">
        <title>Microbiota from the distal guts of lean and obese adolescents exhibit partial functional redundancy besides clear differences in community structure.</title>
        <authorList>
            <person name="Ferrer M."/>
            <person name="Ruiz A."/>
            <person name="Lanza F."/>
            <person name="Haange S.B."/>
            <person name="Oberbach A."/>
            <person name="Till H."/>
            <person name="Bargiela R."/>
            <person name="Campoy C."/>
            <person name="Segura M.T."/>
            <person name="Richter M."/>
            <person name="von Bergen M."/>
            <person name="Seifert J."/>
            <person name="Suarez A."/>
        </authorList>
    </citation>
    <scope>NUCLEOTIDE SEQUENCE</scope>
</reference>
<evidence type="ECO:0000313" key="1">
    <source>
        <dbReference type="EMBL" id="EKC43442.1"/>
    </source>
</evidence>
<sequence length="271" mass="31098">MPSKVQLYAQMADRTAEQITGSYQKWTAFLTTAARLYKYPYNEQLMIFAQRPEATACAEYDLWNKQMRRYVRRGSKGIALVDTSSDQPKLRYVFDVSDTSGGENSRRPYLWEYRQEHREVVSAALEQRFDVSGENGLADQMERVAAQLVDEYWHDNWRDIVGIVDGSFLEDYDEFNIGAAFRNAAVVSTTYTLLSRCGMQPGDYFEHEDFLNVFDFNTPQTVAALGTAISQSSELVLRQIEVTIKNYEREKIAERSESHERTDLTPAAGII</sequence>
<dbReference type="GO" id="GO:0008168">
    <property type="term" value="F:methyltransferase activity"/>
    <property type="evidence" value="ECO:0007669"/>
    <property type="project" value="UniProtKB-KW"/>
</dbReference>
<organism evidence="1">
    <name type="scientific">human gut metagenome</name>
    <dbReference type="NCBI Taxonomy" id="408170"/>
    <lineage>
        <taxon>unclassified sequences</taxon>
        <taxon>metagenomes</taxon>
        <taxon>organismal metagenomes</taxon>
    </lineage>
</organism>
<protein>
    <submittedName>
        <fullName evidence="1">DNA methylase</fullName>
    </submittedName>
</protein>
<keyword evidence="1" id="KW-0808">Transferase</keyword>
<dbReference type="GO" id="GO:0032259">
    <property type="term" value="P:methylation"/>
    <property type="evidence" value="ECO:0007669"/>
    <property type="project" value="UniProtKB-KW"/>
</dbReference>
<keyword evidence="1" id="KW-0489">Methyltransferase</keyword>